<evidence type="ECO:0008006" key="3">
    <source>
        <dbReference type="Google" id="ProtNLM"/>
    </source>
</evidence>
<dbReference type="AlphaFoldDB" id="F9YTW3"/>
<gene>
    <name evidence="1" type="ordered locus">Ccan_07790</name>
</gene>
<proteinExistence type="predicted"/>
<dbReference type="InterPro" id="IPR016032">
    <property type="entry name" value="Sig_transdc_resp-reg_C-effctor"/>
</dbReference>
<dbReference type="GO" id="GO:0006355">
    <property type="term" value="P:regulation of DNA-templated transcription"/>
    <property type="evidence" value="ECO:0007669"/>
    <property type="project" value="InterPro"/>
</dbReference>
<dbReference type="Proteomes" id="UP000008895">
    <property type="component" value="Chromosome"/>
</dbReference>
<organism evidence="1 2">
    <name type="scientific">Capnocytophaga canimorsus (strain 5)</name>
    <dbReference type="NCBI Taxonomy" id="860228"/>
    <lineage>
        <taxon>Bacteria</taxon>
        <taxon>Pseudomonadati</taxon>
        <taxon>Bacteroidota</taxon>
        <taxon>Flavobacteriia</taxon>
        <taxon>Flavobacteriales</taxon>
        <taxon>Flavobacteriaceae</taxon>
        <taxon>Capnocytophaga</taxon>
    </lineage>
</organism>
<dbReference type="STRING" id="860228.Ccan_07790"/>
<keyword evidence="2" id="KW-1185">Reference proteome</keyword>
<name>F9YTW3_CAPCC</name>
<protein>
    <recommendedName>
        <fullName evidence="3">Transposase IS30-like HTH domain-containing protein</fullName>
    </recommendedName>
</protein>
<evidence type="ECO:0000313" key="2">
    <source>
        <dbReference type="Proteomes" id="UP000008895"/>
    </source>
</evidence>
<dbReference type="eggNOG" id="COG2826">
    <property type="taxonomic scope" value="Bacteria"/>
</dbReference>
<reference evidence="1 2" key="1">
    <citation type="journal article" date="2011" name="J. Bacteriol.">
        <title>Complete genome sequence of the dog commensal and human pathogen Capnocytophaga canimorsus strain 5.</title>
        <authorList>
            <person name="Manfredi P."/>
            <person name="Pagni M."/>
            <person name="Cornelis G.R."/>
        </authorList>
    </citation>
    <scope>NUCLEOTIDE SEQUENCE [LARGE SCALE GENOMIC DNA]</scope>
    <source>
        <strain evidence="2">5</strain>
    </source>
</reference>
<dbReference type="HOGENOM" id="CLU_2449168_0_0_10"/>
<accession>F9YTW3</accession>
<dbReference type="GO" id="GO:0003677">
    <property type="term" value="F:DNA binding"/>
    <property type="evidence" value="ECO:0007669"/>
    <property type="project" value="InterPro"/>
</dbReference>
<dbReference type="SUPFAM" id="SSF46894">
    <property type="entry name" value="C-terminal effector domain of the bipartite response regulators"/>
    <property type="match status" value="1"/>
</dbReference>
<sequence length="89" mass="10574">MVSAIFWDCFSLSFFFGLAQRKRGKVKKLSPFKKMLFLYQKTNKTMKYRYLTSEQRYIKAYPKCNKSQKIIAQQLGVSESTISMYIITF</sequence>
<dbReference type="EMBL" id="CP002113">
    <property type="protein sequence ID" value="AEK22897.1"/>
    <property type="molecule type" value="Genomic_DNA"/>
</dbReference>
<dbReference type="KEGG" id="ccm:Ccan_07790"/>
<evidence type="ECO:0000313" key="1">
    <source>
        <dbReference type="EMBL" id="AEK22897.1"/>
    </source>
</evidence>